<gene>
    <name evidence="8" type="ORF">ABID19_005940</name>
</gene>
<comment type="similarity">
    <text evidence="2 7">Belongs to the FliR/MopE/SpaR family.</text>
</comment>
<evidence type="ECO:0000256" key="5">
    <source>
        <dbReference type="ARBA" id="ARBA00022989"/>
    </source>
</evidence>
<evidence type="ECO:0000313" key="9">
    <source>
        <dbReference type="Proteomes" id="UP001549204"/>
    </source>
</evidence>
<keyword evidence="6 7" id="KW-0472">Membrane</keyword>
<keyword evidence="4 7" id="KW-0812">Transmembrane</keyword>
<feature type="transmembrane region" description="Helical" evidence="7">
    <location>
        <begin position="197"/>
        <end position="222"/>
    </location>
</feature>
<dbReference type="InterPro" id="IPR002010">
    <property type="entry name" value="T3SS_IM_R"/>
</dbReference>
<keyword evidence="3 7" id="KW-1003">Cell membrane</keyword>
<protein>
    <submittedName>
        <fullName evidence="8">Type III secretion protein T</fullName>
    </submittedName>
</protein>
<feature type="transmembrane region" description="Helical" evidence="7">
    <location>
        <begin position="47"/>
        <end position="67"/>
    </location>
</feature>
<name>A0ABV2GX55_9HYPH</name>
<proteinExistence type="inferred from homology"/>
<evidence type="ECO:0000256" key="6">
    <source>
        <dbReference type="ARBA" id="ARBA00023136"/>
    </source>
</evidence>
<comment type="subcellular location">
    <subcellularLocation>
        <location evidence="1 7">Cell membrane</location>
        <topology evidence="1 7">Multi-pass membrane protein</topology>
    </subcellularLocation>
</comment>
<evidence type="ECO:0000313" key="8">
    <source>
        <dbReference type="EMBL" id="MET3582878.1"/>
    </source>
</evidence>
<dbReference type="InterPro" id="IPR006304">
    <property type="entry name" value="T3SS_SpaR/YscT"/>
</dbReference>
<reference evidence="8 9" key="1">
    <citation type="submission" date="2024-06" db="EMBL/GenBank/DDBJ databases">
        <title>Genomic Encyclopedia of Type Strains, Phase IV (KMG-IV): sequencing the most valuable type-strain genomes for metagenomic binning, comparative biology and taxonomic classification.</title>
        <authorList>
            <person name="Goeker M."/>
        </authorList>
    </citation>
    <scope>NUCLEOTIDE SEQUENCE [LARGE SCALE GENOMIC DNA]</scope>
    <source>
        <strain evidence="8 9">DSM 100022</strain>
    </source>
</reference>
<dbReference type="EMBL" id="JBEPMC010000014">
    <property type="protein sequence ID" value="MET3582878.1"/>
    <property type="molecule type" value="Genomic_DNA"/>
</dbReference>
<dbReference type="PANTHER" id="PTHR30065:SF1">
    <property type="entry name" value="SURFACE PRESENTATION OF ANTIGENS PROTEIN SPAR"/>
    <property type="match status" value="1"/>
</dbReference>
<organism evidence="8 9">
    <name type="scientific">Mesorhizobium robiniae</name>
    <dbReference type="NCBI Taxonomy" id="559315"/>
    <lineage>
        <taxon>Bacteria</taxon>
        <taxon>Pseudomonadati</taxon>
        <taxon>Pseudomonadota</taxon>
        <taxon>Alphaproteobacteria</taxon>
        <taxon>Hyphomicrobiales</taxon>
        <taxon>Phyllobacteriaceae</taxon>
        <taxon>Mesorhizobium</taxon>
    </lineage>
</organism>
<evidence type="ECO:0000256" key="7">
    <source>
        <dbReference type="RuleBase" id="RU362072"/>
    </source>
</evidence>
<sequence>MYGLSLSDSQSLIQAAIEFIVAAGLGASRAVGIMLVLPIFTRSQISGLIRGCLAVAFALPCLAQISVDLQAIDPETRLIQVTLLGLKEVFVGLLLGTLLGIPLWSLQAAGEIIDTQRGITSQVASDDPATRSQASATGVFLGITAATIFVASGGLEVMINSLYGSYLIWPVYRFQPTLTAQGATELMGLLDHIMRTTLLVSGPVVAFLLLVDISVMIVGRYAPQFKPSDLSPTIKNIGFPIIMVTYTVYLVEGMKSEIVWSNGALEWFEKLLK</sequence>
<keyword evidence="9" id="KW-1185">Reference proteome</keyword>
<evidence type="ECO:0000256" key="3">
    <source>
        <dbReference type="ARBA" id="ARBA00022475"/>
    </source>
</evidence>
<dbReference type="Pfam" id="PF01311">
    <property type="entry name" value="Bac_export_1"/>
    <property type="match status" value="1"/>
</dbReference>
<dbReference type="RefSeq" id="WP_263806546.1">
    <property type="nucleotide sequence ID" value="NZ_JBEPMC010000014.1"/>
</dbReference>
<evidence type="ECO:0000256" key="1">
    <source>
        <dbReference type="ARBA" id="ARBA00004651"/>
    </source>
</evidence>
<dbReference type="NCBIfam" id="TIGR01401">
    <property type="entry name" value="fliR_like_III"/>
    <property type="match status" value="1"/>
</dbReference>
<accession>A0ABV2GX55</accession>
<evidence type="ECO:0000256" key="2">
    <source>
        <dbReference type="ARBA" id="ARBA00009772"/>
    </source>
</evidence>
<keyword evidence="5 7" id="KW-1133">Transmembrane helix</keyword>
<dbReference type="PANTHER" id="PTHR30065">
    <property type="entry name" value="FLAGELLAR BIOSYNTHETIC PROTEIN FLIR"/>
    <property type="match status" value="1"/>
</dbReference>
<evidence type="ECO:0000256" key="4">
    <source>
        <dbReference type="ARBA" id="ARBA00022692"/>
    </source>
</evidence>
<feature type="transmembrane region" description="Helical" evidence="7">
    <location>
        <begin position="12"/>
        <end position="40"/>
    </location>
</feature>
<feature type="transmembrane region" description="Helical" evidence="7">
    <location>
        <begin position="79"/>
        <end position="101"/>
    </location>
</feature>
<comment type="caution">
    <text evidence="7">Lacks conserved residue(s) required for the propagation of feature annotation.</text>
</comment>
<dbReference type="Proteomes" id="UP001549204">
    <property type="component" value="Unassembled WGS sequence"/>
</dbReference>
<comment type="caution">
    <text evidence="8">The sequence shown here is derived from an EMBL/GenBank/DDBJ whole genome shotgun (WGS) entry which is preliminary data.</text>
</comment>
<dbReference type="PRINTS" id="PR00953">
    <property type="entry name" value="TYPE3IMRPROT"/>
</dbReference>